<evidence type="ECO:0000313" key="3">
    <source>
        <dbReference type="Proteomes" id="UP000807769"/>
    </source>
</evidence>
<proteinExistence type="predicted"/>
<dbReference type="AlphaFoldDB" id="A0A9P7EL91"/>
<comment type="caution">
    <text evidence="2">The sequence shown here is derived from an EMBL/GenBank/DDBJ whole genome shotgun (WGS) entry which is preliminary data.</text>
</comment>
<sequence length="224" mass="24709">MKGEADVAIKAEGISTHGKKLARWKDLTQTKYATEDDSIRAEVQEKHQEALTNWKEKCELARASVVQDLGQEEKIRAFNELRAHLDCIFCHLSYKTGGLKFSCIAGGQNPATGDIVILDYHLGETEMGDEFLAEYAGFSKVQAAYANFIKLALAHDDKMLVAPTLDAGTTADEVANNPDNIFEEGSKDEEEENSAEEEGNVKENEELGVMDDIGLGLDSLFKFD</sequence>
<protein>
    <submittedName>
        <fullName evidence="2">Uncharacterized protein</fullName>
    </submittedName>
</protein>
<keyword evidence="3" id="KW-1185">Reference proteome</keyword>
<feature type="region of interest" description="Disordered" evidence="1">
    <location>
        <begin position="171"/>
        <end position="208"/>
    </location>
</feature>
<dbReference type="GeneID" id="64633297"/>
<name>A0A9P7EL91_9AGAM</name>
<dbReference type="RefSeq" id="XP_041198178.1">
    <property type="nucleotide sequence ID" value="XM_041339281.1"/>
</dbReference>
<dbReference type="Proteomes" id="UP000807769">
    <property type="component" value="Unassembled WGS sequence"/>
</dbReference>
<organism evidence="2 3">
    <name type="scientific">Suillus subaureus</name>
    <dbReference type="NCBI Taxonomy" id="48587"/>
    <lineage>
        <taxon>Eukaryota</taxon>
        <taxon>Fungi</taxon>
        <taxon>Dikarya</taxon>
        <taxon>Basidiomycota</taxon>
        <taxon>Agaricomycotina</taxon>
        <taxon>Agaricomycetes</taxon>
        <taxon>Agaricomycetidae</taxon>
        <taxon>Boletales</taxon>
        <taxon>Suillineae</taxon>
        <taxon>Suillaceae</taxon>
        <taxon>Suillus</taxon>
    </lineage>
</organism>
<evidence type="ECO:0000313" key="2">
    <source>
        <dbReference type="EMBL" id="KAG1824461.1"/>
    </source>
</evidence>
<evidence type="ECO:0000256" key="1">
    <source>
        <dbReference type="SAM" id="MobiDB-lite"/>
    </source>
</evidence>
<gene>
    <name evidence="2" type="ORF">BJ212DRAFT_1475762</name>
</gene>
<dbReference type="OrthoDB" id="2676181at2759"/>
<reference evidence="2" key="1">
    <citation type="journal article" date="2020" name="New Phytol.">
        <title>Comparative genomics reveals dynamic genome evolution in host specialist ectomycorrhizal fungi.</title>
        <authorList>
            <person name="Lofgren L.A."/>
            <person name="Nguyen N.H."/>
            <person name="Vilgalys R."/>
            <person name="Ruytinx J."/>
            <person name="Liao H.L."/>
            <person name="Branco S."/>
            <person name="Kuo A."/>
            <person name="LaButti K."/>
            <person name="Lipzen A."/>
            <person name="Andreopoulos W."/>
            <person name="Pangilinan J."/>
            <person name="Riley R."/>
            <person name="Hundley H."/>
            <person name="Na H."/>
            <person name="Barry K."/>
            <person name="Grigoriev I.V."/>
            <person name="Stajich J.E."/>
            <person name="Kennedy P.G."/>
        </authorList>
    </citation>
    <scope>NUCLEOTIDE SEQUENCE</scope>
    <source>
        <strain evidence="2">MN1</strain>
    </source>
</reference>
<feature type="compositionally biased region" description="Acidic residues" evidence="1">
    <location>
        <begin position="186"/>
        <end position="198"/>
    </location>
</feature>
<dbReference type="EMBL" id="JABBWG010000003">
    <property type="protein sequence ID" value="KAG1824461.1"/>
    <property type="molecule type" value="Genomic_DNA"/>
</dbReference>
<accession>A0A9P7EL91</accession>